<protein>
    <submittedName>
        <fullName evidence="2">Uncharacterized protein</fullName>
    </submittedName>
</protein>
<proteinExistence type="predicted"/>
<dbReference type="EMBL" id="CM001889">
    <property type="protein sequence ID" value="EOY49983.1"/>
    <property type="molecule type" value="Genomic_DNA"/>
</dbReference>
<gene>
    <name evidence="2" type="ORF">SLI_5275</name>
</gene>
<dbReference type="AlphaFoldDB" id="A0A7U9HDM6"/>
<evidence type="ECO:0000313" key="3">
    <source>
        <dbReference type="Proteomes" id="UP000014062"/>
    </source>
</evidence>
<reference evidence="3" key="1">
    <citation type="journal article" date="2013" name="Genome Biol. Evol.">
        <title>The genome sequence of Streptomyces lividans 66 reveals a novel tRNA-dependent peptide biosynthetic system within a metal-related genomic island.</title>
        <authorList>
            <person name="Cruz-Morales P."/>
            <person name="Vijgenboom E."/>
            <person name="Iruegas-Bocardo F."/>
            <person name="Girard G."/>
            <person name="Yanez-Guerra L.A."/>
            <person name="Ramos-Aboites H.E."/>
            <person name="Pernodet J.L."/>
            <person name="Anne J."/>
            <person name="van Wezel G.P."/>
            <person name="Barona-Gomez F."/>
        </authorList>
    </citation>
    <scope>NUCLEOTIDE SEQUENCE [LARGE SCALE GENOMIC DNA]</scope>
    <source>
        <strain evidence="3">1326</strain>
    </source>
</reference>
<name>A0A7U9HDM6_STRLI</name>
<sequence>MPVLDAHTEAAAPWGGARAGRAHRGGRAVGCRSTDGGAG</sequence>
<accession>A0A7U9HDM6</accession>
<feature type="region of interest" description="Disordered" evidence="1">
    <location>
        <begin position="1"/>
        <end position="39"/>
    </location>
</feature>
<dbReference type="Proteomes" id="UP000014062">
    <property type="component" value="Chromosome"/>
</dbReference>
<evidence type="ECO:0000313" key="2">
    <source>
        <dbReference type="EMBL" id="EOY49983.1"/>
    </source>
</evidence>
<organism evidence="2 3">
    <name type="scientific">Streptomyces lividans 1326</name>
    <dbReference type="NCBI Taxonomy" id="1200984"/>
    <lineage>
        <taxon>Bacteria</taxon>
        <taxon>Bacillati</taxon>
        <taxon>Actinomycetota</taxon>
        <taxon>Actinomycetes</taxon>
        <taxon>Kitasatosporales</taxon>
        <taxon>Streptomycetaceae</taxon>
        <taxon>Streptomyces</taxon>
    </lineage>
</organism>
<evidence type="ECO:0000256" key="1">
    <source>
        <dbReference type="SAM" id="MobiDB-lite"/>
    </source>
</evidence>